<protein>
    <submittedName>
        <fullName evidence="2">Uncharacterized protein</fullName>
    </submittedName>
</protein>
<sequence length="278" mass="30833">MSHRLLKHALMVLSLLLGSAEFARAEAQRDEKAMVEEFRALAKEEAASYTFRLEGSDRPLRLHPESVLSYVDPVVGGVCGDVFIGTAEGRPEVVAAIYRFYARDPHRGAAFDSLSLGKLTAERDGVVVWSPAKPGVELQPIPGAPAPADSAAGRLRQMRALAREFTSRQTNRAGVDSAMRVLSQPLYRYEGTKGDLIDGGLFVFVHGGAPEIFMLIEARRMGDGTPEWRFGANRPHGIDLRLYHRGDLIWRAPEIPWSQIIDPREPYWGFRVDMPGLP</sequence>
<dbReference type="AlphaFoldDB" id="A0A1U7CUL9"/>
<gene>
    <name evidence="2" type="ORF">BSF38_04194</name>
</gene>
<dbReference type="OrthoDB" id="279521at2"/>
<feature type="signal peptide" evidence="1">
    <location>
        <begin position="1"/>
        <end position="25"/>
    </location>
</feature>
<dbReference type="Proteomes" id="UP000186309">
    <property type="component" value="Chromosome"/>
</dbReference>
<feature type="chain" id="PRO_5013295925" evidence="1">
    <location>
        <begin position="26"/>
        <end position="278"/>
    </location>
</feature>
<keyword evidence="1" id="KW-0732">Signal</keyword>
<reference evidence="3" key="1">
    <citation type="submission" date="2016-12" db="EMBL/GenBank/DDBJ databases">
        <title>Comparative genomics of four Isosphaeraceae planctomycetes: a common pool of plasmids and glycoside hydrolase genes.</title>
        <authorList>
            <person name="Ivanova A."/>
        </authorList>
    </citation>
    <scope>NUCLEOTIDE SEQUENCE [LARGE SCALE GENOMIC DNA]</scope>
    <source>
        <strain evidence="3">PX4</strain>
    </source>
</reference>
<accession>A0A1U7CUL9</accession>
<dbReference type="RefSeq" id="WP_076348898.1">
    <property type="nucleotide sequence ID" value="NZ_CP019082.1"/>
</dbReference>
<evidence type="ECO:0000256" key="1">
    <source>
        <dbReference type="SAM" id="SignalP"/>
    </source>
</evidence>
<dbReference type="EMBL" id="CP019082">
    <property type="protein sequence ID" value="APW62644.1"/>
    <property type="molecule type" value="Genomic_DNA"/>
</dbReference>
<keyword evidence="3" id="KW-1185">Reference proteome</keyword>
<evidence type="ECO:0000313" key="3">
    <source>
        <dbReference type="Proteomes" id="UP000186309"/>
    </source>
</evidence>
<organism evidence="2 3">
    <name type="scientific">Paludisphaera borealis</name>
    <dbReference type="NCBI Taxonomy" id="1387353"/>
    <lineage>
        <taxon>Bacteria</taxon>
        <taxon>Pseudomonadati</taxon>
        <taxon>Planctomycetota</taxon>
        <taxon>Planctomycetia</taxon>
        <taxon>Isosphaerales</taxon>
        <taxon>Isosphaeraceae</taxon>
        <taxon>Paludisphaera</taxon>
    </lineage>
</organism>
<dbReference type="KEGG" id="pbor:BSF38_04194"/>
<evidence type="ECO:0000313" key="2">
    <source>
        <dbReference type="EMBL" id="APW62644.1"/>
    </source>
</evidence>
<name>A0A1U7CUL9_9BACT</name>
<proteinExistence type="predicted"/>